<dbReference type="Proteomes" id="UP001596052">
    <property type="component" value="Unassembled WGS sequence"/>
</dbReference>
<dbReference type="EMBL" id="JBHSMQ010000005">
    <property type="protein sequence ID" value="MFC5456168.1"/>
    <property type="molecule type" value="Genomic_DNA"/>
</dbReference>
<evidence type="ECO:0008006" key="6">
    <source>
        <dbReference type="Google" id="ProtNLM"/>
    </source>
</evidence>
<proteinExistence type="predicted"/>
<dbReference type="Gene3D" id="1.25.40.10">
    <property type="entry name" value="Tetratricopeptide repeat domain"/>
    <property type="match status" value="3"/>
</dbReference>
<keyword evidence="2 3" id="KW-0802">TPR repeat</keyword>
<protein>
    <recommendedName>
        <fullName evidence="6">Tetratricopeptide repeat-containing protein</fullName>
    </recommendedName>
</protein>
<evidence type="ECO:0000256" key="3">
    <source>
        <dbReference type="PROSITE-ProRule" id="PRU00339"/>
    </source>
</evidence>
<dbReference type="PANTHER" id="PTHR44943:SF8">
    <property type="entry name" value="TPR REPEAT-CONTAINING PROTEIN MJ0263"/>
    <property type="match status" value="1"/>
</dbReference>
<gene>
    <name evidence="4" type="ORF">ACFQDI_14995</name>
</gene>
<dbReference type="SUPFAM" id="SSF48452">
    <property type="entry name" value="TPR-like"/>
    <property type="match status" value="2"/>
</dbReference>
<sequence length="456" mass="51613">MTVTEAEIDPKYQALWKKALISAERKNWEYVIDQMMPIVTANVGFLDGRKLLRSAEGEVAGSGGKKFSFGLGGLKPTSKKDPVETIADMEENIFRKDPFNLNANEQLYDIAMKMQFTDLASFALETIRAGHPDNTKNMHKLAQHYLAHQQPEKAADVFNAILKVNPRDMEAMQGEKNAAAQSSIKNQGWGSANFKDAMKDSGEAAKLEMLSRQGMTNEQMEQFLAETIEQYNADQGNIVIVKRMSDLYERLGQLETALMFYDYALTLNPGDVALQRKVENLRDKVQDMKIEEYEREIETNPDAPDIDDKRAQLAEIRRQRASVVISEAKTRVDRNPTDKTLRYELGQAYFNAGMYGEALPELQQAKSNPNMRIKAILMLGRCFERKNMNDLAKTSLMEAAKELLVMDATKKEVLYELANVLEKMGDKTASLDALKEIYNADYGYRDVAKRVESSYS</sequence>
<evidence type="ECO:0000313" key="5">
    <source>
        <dbReference type="Proteomes" id="UP001596052"/>
    </source>
</evidence>
<feature type="repeat" description="TPR" evidence="3">
    <location>
        <begin position="135"/>
        <end position="168"/>
    </location>
</feature>
<dbReference type="InterPro" id="IPR011990">
    <property type="entry name" value="TPR-like_helical_dom_sf"/>
</dbReference>
<evidence type="ECO:0000256" key="1">
    <source>
        <dbReference type="ARBA" id="ARBA00022737"/>
    </source>
</evidence>
<dbReference type="PANTHER" id="PTHR44943">
    <property type="entry name" value="CELLULOSE SYNTHASE OPERON PROTEIN C"/>
    <property type="match status" value="1"/>
</dbReference>
<evidence type="ECO:0000256" key="2">
    <source>
        <dbReference type="ARBA" id="ARBA00022803"/>
    </source>
</evidence>
<feature type="repeat" description="TPR" evidence="3">
    <location>
        <begin position="238"/>
        <end position="271"/>
    </location>
</feature>
<comment type="caution">
    <text evidence="4">The sequence shown here is derived from an EMBL/GenBank/DDBJ whole genome shotgun (WGS) entry which is preliminary data.</text>
</comment>
<dbReference type="RefSeq" id="WP_377168147.1">
    <property type="nucleotide sequence ID" value="NZ_JBHSMQ010000005.1"/>
</dbReference>
<organism evidence="4 5">
    <name type="scientific">Prosthecobacter fluviatilis</name>
    <dbReference type="NCBI Taxonomy" id="445931"/>
    <lineage>
        <taxon>Bacteria</taxon>
        <taxon>Pseudomonadati</taxon>
        <taxon>Verrucomicrobiota</taxon>
        <taxon>Verrucomicrobiia</taxon>
        <taxon>Verrucomicrobiales</taxon>
        <taxon>Verrucomicrobiaceae</taxon>
        <taxon>Prosthecobacter</taxon>
    </lineage>
</organism>
<dbReference type="InterPro" id="IPR019734">
    <property type="entry name" value="TPR_rpt"/>
</dbReference>
<dbReference type="PROSITE" id="PS50005">
    <property type="entry name" value="TPR"/>
    <property type="match status" value="2"/>
</dbReference>
<dbReference type="InterPro" id="IPR051685">
    <property type="entry name" value="Ycf3/AcsC/BcsC/TPR_MFPF"/>
</dbReference>
<accession>A0ABW0KRU2</accession>
<keyword evidence="1" id="KW-0677">Repeat</keyword>
<reference evidence="5" key="1">
    <citation type="journal article" date="2019" name="Int. J. Syst. Evol. Microbiol.">
        <title>The Global Catalogue of Microorganisms (GCM) 10K type strain sequencing project: providing services to taxonomists for standard genome sequencing and annotation.</title>
        <authorList>
            <consortium name="The Broad Institute Genomics Platform"/>
            <consortium name="The Broad Institute Genome Sequencing Center for Infectious Disease"/>
            <person name="Wu L."/>
            <person name="Ma J."/>
        </authorList>
    </citation>
    <scope>NUCLEOTIDE SEQUENCE [LARGE SCALE GENOMIC DNA]</scope>
    <source>
        <strain evidence="5">CGMCC 4.1469</strain>
    </source>
</reference>
<evidence type="ECO:0000313" key="4">
    <source>
        <dbReference type="EMBL" id="MFC5456168.1"/>
    </source>
</evidence>
<keyword evidence="5" id="KW-1185">Reference proteome</keyword>
<name>A0ABW0KRU2_9BACT</name>
<dbReference type="SMART" id="SM00028">
    <property type="entry name" value="TPR"/>
    <property type="match status" value="3"/>
</dbReference>